<keyword evidence="4" id="KW-1185">Reference proteome</keyword>
<proteinExistence type="inferred from homology"/>
<dbReference type="Proteomes" id="UP000215896">
    <property type="component" value="Unassembled WGS sequence"/>
</dbReference>
<evidence type="ECO:0000256" key="2">
    <source>
        <dbReference type="SAM" id="Coils"/>
    </source>
</evidence>
<evidence type="ECO:0000313" key="4">
    <source>
        <dbReference type="Proteomes" id="UP000215896"/>
    </source>
</evidence>
<dbReference type="EMBL" id="NMVO01000016">
    <property type="protein sequence ID" value="OYO10520.1"/>
    <property type="molecule type" value="Genomic_DNA"/>
</dbReference>
<name>A0A255G3N6_9ACTN</name>
<dbReference type="AlphaFoldDB" id="A0A255G3N6"/>
<evidence type="ECO:0000313" key="3">
    <source>
        <dbReference type="EMBL" id="OYO10520.1"/>
    </source>
</evidence>
<reference evidence="3 4" key="1">
    <citation type="submission" date="2017-07" db="EMBL/GenBank/DDBJ databases">
        <title>Draft whole genome sequences of clinical Proprionibacteriaceae strains.</title>
        <authorList>
            <person name="Bernier A.-M."/>
            <person name="Bernard K."/>
            <person name="Domingo M.-C."/>
        </authorList>
    </citation>
    <scope>NUCLEOTIDE SEQUENCE [LARGE SCALE GENOMIC DNA]</scope>
    <source>
        <strain evidence="3 4">NML 030167</strain>
    </source>
</reference>
<evidence type="ECO:0008006" key="5">
    <source>
        <dbReference type="Google" id="ProtNLM"/>
    </source>
</evidence>
<accession>A0A255G3N6</accession>
<feature type="coiled-coil region" evidence="2">
    <location>
        <begin position="72"/>
        <end position="106"/>
    </location>
</feature>
<keyword evidence="2" id="KW-0175">Coiled coil</keyword>
<dbReference type="PANTHER" id="PTHR37313:SF1">
    <property type="entry name" value="UPF0749 PROTEIN RV1823"/>
    <property type="match status" value="1"/>
</dbReference>
<gene>
    <name evidence="3" type="ORF">CGZ94_16010</name>
</gene>
<protein>
    <recommendedName>
        <fullName evidence="5">DUF881 domain-containing protein</fullName>
    </recommendedName>
</protein>
<sequence>MDLLNQILRQPVDPDYAIVADRERRRAESPTDAVSKHRPHLRLAAVAVVIGTLFSLAAVQTFRSRPVATAERAQLIARIKTEDQRQEDLRNRLVELRAGNDQLRRTALAGDTQARQLQTQVDELAPIAGDAPVKGPGVTVIVDDAPVTREDRLNRVLDRDLQQLANGLWSAGAEAVAINGHRLTTRTAIRSAGDAITVDYRSLTRPYRVEAIGDPRRLPAAFAESQGGRLWTSLQQNYQLRFEVSQAKELTLAADPGFGTREARRMP</sequence>
<dbReference type="GO" id="GO:0005886">
    <property type="term" value="C:plasma membrane"/>
    <property type="evidence" value="ECO:0007669"/>
    <property type="project" value="TreeGrafter"/>
</dbReference>
<dbReference type="Pfam" id="PF05949">
    <property type="entry name" value="DUF881"/>
    <property type="match status" value="1"/>
</dbReference>
<evidence type="ECO:0000256" key="1">
    <source>
        <dbReference type="ARBA" id="ARBA00009108"/>
    </source>
</evidence>
<comment type="caution">
    <text evidence="3">The sequence shown here is derived from an EMBL/GenBank/DDBJ whole genome shotgun (WGS) entry which is preliminary data.</text>
</comment>
<dbReference type="InterPro" id="IPR010273">
    <property type="entry name" value="DUF881"/>
</dbReference>
<dbReference type="Gene3D" id="3.30.70.1880">
    <property type="entry name" value="Protein of unknown function DUF881"/>
    <property type="match status" value="1"/>
</dbReference>
<dbReference type="PANTHER" id="PTHR37313">
    <property type="entry name" value="UPF0749 PROTEIN RV1825"/>
    <property type="match status" value="1"/>
</dbReference>
<comment type="similarity">
    <text evidence="1">Belongs to the UPF0749 family.</text>
</comment>
<organism evidence="3 4">
    <name type="scientific">Enemella evansiae</name>
    <dbReference type="NCBI Taxonomy" id="2016499"/>
    <lineage>
        <taxon>Bacteria</taxon>
        <taxon>Bacillati</taxon>
        <taxon>Actinomycetota</taxon>
        <taxon>Actinomycetes</taxon>
        <taxon>Propionibacteriales</taxon>
        <taxon>Propionibacteriaceae</taxon>
        <taxon>Enemella</taxon>
    </lineage>
</organism>